<feature type="chain" id="PRO_5010705114" evidence="3">
    <location>
        <begin position="27"/>
        <end position="406"/>
    </location>
</feature>
<dbReference type="Gene3D" id="1.20.1600.10">
    <property type="entry name" value="Outer membrane efflux proteins (OEP)"/>
    <property type="match status" value="1"/>
</dbReference>
<keyword evidence="3" id="KW-0732">Signal</keyword>
<accession>A0A1W1XZS8</accession>
<dbReference type="EMBL" id="FWXD01000034">
    <property type="protein sequence ID" value="SMC29392.1"/>
    <property type="molecule type" value="Genomic_DNA"/>
</dbReference>
<dbReference type="Proteomes" id="UP000192761">
    <property type="component" value="Unassembled WGS sequence"/>
</dbReference>
<evidence type="ECO:0000313" key="4">
    <source>
        <dbReference type="EMBL" id="SMC29392.1"/>
    </source>
</evidence>
<evidence type="ECO:0000256" key="2">
    <source>
        <dbReference type="SAM" id="Coils"/>
    </source>
</evidence>
<dbReference type="InterPro" id="IPR010131">
    <property type="entry name" value="MdtP/NodT-like"/>
</dbReference>
<dbReference type="PANTHER" id="PTHR30203">
    <property type="entry name" value="OUTER MEMBRANE CATION EFFLUX PROTEIN"/>
    <property type="match status" value="1"/>
</dbReference>
<dbReference type="STRING" id="1121001.SAMN02745857_03808"/>
<evidence type="ECO:0000256" key="3">
    <source>
        <dbReference type="SAM" id="SignalP"/>
    </source>
</evidence>
<comment type="similarity">
    <text evidence="1">Belongs to the outer membrane factor (OMF) (TC 1.B.17) family.</text>
</comment>
<dbReference type="PANTHER" id="PTHR30203:SF24">
    <property type="entry name" value="BLR4935 PROTEIN"/>
    <property type="match status" value="1"/>
</dbReference>
<feature type="signal peptide" evidence="3">
    <location>
        <begin position="1"/>
        <end position="26"/>
    </location>
</feature>
<reference evidence="4 5" key="1">
    <citation type="submission" date="2017-04" db="EMBL/GenBank/DDBJ databases">
        <authorList>
            <person name="Afonso C.L."/>
            <person name="Miller P.J."/>
            <person name="Scott M.A."/>
            <person name="Spackman E."/>
            <person name="Goraichik I."/>
            <person name="Dimitrov K.M."/>
            <person name="Suarez D.L."/>
            <person name="Swayne D.E."/>
        </authorList>
    </citation>
    <scope>NUCLEOTIDE SEQUENCE [LARGE SCALE GENOMIC DNA]</scope>
    <source>
        <strain evidence="4 5">DSM 23236</strain>
    </source>
</reference>
<name>A0A1W1XZS8_9NEIS</name>
<evidence type="ECO:0000256" key="1">
    <source>
        <dbReference type="ARBA" id="ARBA00007613"/>
    </source>
</evidence>
<dbReference type="OrthoDB" id="9769048at2"/>
<dbReference type="RefSeq" id="WP_084092744.1">
    <property type="nucleotide sequence ID" value="NZ_FWXD01000034.1"/>
</dbReference>
<sequence length="406" mass="43977">MSSQFKRQHRWLLGALLCASSLAAHALTLDEALATAEALAPELAARNAAERAAQNLTRSAGALPDPKLKVGLDDLPLDGADRLKPTTAMRTIGLMQEFPNSDKRQAERQLAQAQWLESQAHVHAERLSIRRETTLAWLSLYFAAQRTVLLNEQEAENRTALAATKAQLAGGGNATDALAAQLESAQLADARDELIRDQAKARAMLARWLGTAAQQPVSGGLPDWLGAGTHTQIDDQPALHAAGAQADAARANLAMAQATLKPDWGVELKFKRDGMGQQLGMVEFSFDLPVFTRNRQDPRIAAALDEVEQREAERNARRAEYQQQLDELHADQAALQAQLTRLNLTVLPLAARQLDVALAGYRAGKGSLADVLNARKALLSGRLRVIDLNAQIAAVATRLYYPTGAH</sequence>
<feature type="coiled-coil region" evidence="2">
    <location>
        <begin position="304"/>
        <end position="345"/>
    </location>
</feature>
<dbReference type="InterPro" id="IPR003423">
    <property type="entry name" value="OMP_efflux"/>
</dbReference>
<evidence type="ECO:0000313" key="5">
    <source>
        <dbReference type="Proteomes" id="UP000192761"/>
    </source>
</evidence>
<dbReference type="GO" id="GO:0015562">
    <property type="term" value="F:efflux transmembrane transporter activity"/>
    <property type="evidence" value="ECO:0007669"/>
    <property type="project" value="InterPro"/>
</dbReference>
<dbReference type="SUPFAM" id="SSF56954">
    <property type="entry name" value="Outer membrane efflux proteins (OEP)"/>
    <property type="match status" value="1"/>
</dbReference>
<dbReference type="Pfam" id="PF02321">
    <property type="entry name" value="OEP"/>
    <property type="match status" value="1"/>
</dbReference>
<keyword evidence="5" id="KW-1185">Reference proteome</keyword>
<proteinExistence type="inferred from homology"/>
<organism evidence="4 5">
    <name type="scientific">Andreprevotia lacus DSM 23236</name>
    <dbReference type="NCBI Taxonomy" id="1121001"/>
    <lineage>
        <taxon>Bacteria</taxon>
        <taxon>Pseudomonadati</taxon>
        <taxon>Pseudomonadota</taxon>
        <taxon>Betaproteobacteria</taxon>
        <taxon>Neisseriales</taxon>
        <taxon>Chitinibacteraceae</taxon>
        <taxon>Andreprevotia</taxon>
    </lineage>
</organism>
<gene>
    <name evidence="4" type="ORF">SAMN02745857_03808</name>
</gene>
<keyword evidence="2" id="KW-0175">Coiled coil</keyword>
<dbReference type="AlphaFoldDB" id="A0A1W1XZS8"/>
<protein>
    <submittedName>
        <fullName evidence="4">Outer membrane protein TolC</fullName>
    </submittedName>
</protein>